<dbReference type="InterPro" id="IPR002104">
    <property type="entry name" value="Integrase_catalytic"/>
</dbReference>
<dbReference type="SUPFAM" id="SSF56349">
    <property type="entry name" value="DNA breaking-rejoining enzymes"/>
    <property type="match status" value="1"/>
</dbReference>
<sequence length="355" mass="41330">MSIRKDHKTGKWKVDLQLKRGAKRYRRTYDTKAECNQFVNFIKGQTQLKNKEFIEKEDKRLLSEIIDIWYQGRGQELADGERTRNVLDSMVQVIGDIQARRMTVSRFNEYKAIKRSNKMGKADNQRTVSDKTLNNHLGYLRAVYNYLIEIDEINYQNPLEKAKKIKLQERELAYLTKRQINTLLTEIKASCNNPHVLLITKLCLATGARWGEVESRTMTHLQNGCMVYSQTKGKKVRSIPINRKLYREVEAHFDRYGGFTSSLCSFDRALKRSNIRLPRGQSSHVLRHTFASHFMMNGGNIIVLQRILGHADISMTMRYAKFDPNHFQEAINLNPLSGMDDDTEKVLEETEELFS</sequence>
<dbReference type="STRING" id="305900.GV64_12300"/>
<evidence type="ECO:0000256" key="3">
    <source>
        <dbReference type="ARBA" id="ARBA00023172"/>
    </source>
</evidence>
<organism evidence="5 6">
    <name type="scientific">Endozoicomonas elysicola</name>
    <dbReference type="NCBI Taxonomy" id="305900"/>
    <lineage>
        <taxon>Bacteria</taxon>
        <taxon>Pseudomonadati</taxon>
        <taxon>Pseudomonadota</taxon>
        <taxon>Gammaproteobacteria</taxon>
        <taxon>Oceanospirillales</taxon>
        <taxon>Endozoicomonadaceae</taxon>
        <taxon>Endozoicomonas</taxon>
    </lineage>
</organism>
<evidence type="ECO:0000256" key="2">
    <source>
        <dbReference type="ARBA" id="ARBA00023125"/>
    </source>
</evidence>
<keyword evidence="2" id="KW-0238">DNA-binding</keyword>
<dbReference type="Gene3D" id="1.10.150.130">
    <property type="match status" value="1"/>
</dbReference>
<dbReference type="Pfam" id="PF00589">
    <property type="entry name" value="Phage_integrase"/>
    <property type="match status" value="2"/>
</dbReference>
<dbReference type="CDD" id="cd00796">
    <property type="entry name" value="INT_Rci_Hp1_C"/>
    <property type="match status" value="1"/>
</dbReference>
<gene>
    <name evidence="5" type="ORF">GV64_12300</name>
</gene>
<dbReference type="Pfam" id="PF24624">
    <property type="entry name" value="Int_N"/>
    <property type="match status" value="1"/>
</dbReference>
<dbReference type="InterPro" id="IPR013762">
    <property type="entry name" value="Integrase-like_cat_sf"/>
</dbReference>
<dbReference type="GO" id="GO:0003677">
    <property type="term" value="F:DNA binding"/>
    <property type="evidence" value="ECO:0007669"/>
    <property type="project" value="UniProtKB-KW"/>
</dbReference>
<dbReference type="Proteomes" id="UP000027997">
    <property type="component" value="Unassembled WGS sequence"/>
</dbReference>
<protein>
    <recommendedName>
        <fullName evidence="4">Tyr recombinase domain-containing protein</fullName>
    </recommendedName>
</protein>
<evidence type="ECO:0000313" key="6">
    <source>
        <dbReference type="Proteomes" id="UP000027997"/>
    </source>
</evidence>
<dbReference type="EMBL" id="JOJP01000001">
    <property type="protein sequence ID" value="KEI71418.1"/>
    <property type="molecule type" value="Genomic_DNA"/>
</dbReference>
<dbReference type="RefSeq" id="WP_020583011.1">
    <property type="nucleotide sequence ID" value="NZ_JOJP01000001.1"/>
</dbReference>
<dbReference type="GO" id="GO:0015074">
    <property type="term" value="P:DNA integration"/>
    <property type="evidence" value="ECO:0007669"/>
    <property type="project" value="UniProtKB-KW"/>
</dbReference>
<accession>A0A081KB92</accession>
<dbReference type="PANTHER" id="PTHR30349:SF93">
    <property type="entry name" value="FELS-2 PROPHAGE PROTEIN"/>
    <property type="match status" value="1"/>
</dbReference>
<evidence type="ECO:0000256" key="1">
    <source>
        <dbReference type="ARBA" id="ARBA00022908"/>
    </source>
</evidence>
<dbReference type="GO" id="GO:0006310">
    <property type="term" value="P:DNA recombination"/>
    <property type="evidence" value="ECO:0007669"/>
    <property type="project" value="UniProtKB-KW"/>
</dbReference>
<feature type="domain" description="Tyr recombinase" evidence="4">
    <location>
        <begin position="170"/>
        <end position="332"/>
    </location>
</feature>
<dbReference type="PANTHER" id="PTHR30349">
    <property type="entry name" value="PHAGE INTEGRASE-RELATED"/>
    <property type="match status" value="1"/>
</dbReference>
<proteinExistence type="predicted"/>
<name>A0A081KB92_9GAMM</name>
<dbReference type="InterPro" id="IPR050090">
    <property type="entry name" value="Tyrosine_recombinase_XerCD"/>
</dbReference>
<evidence type="ECO:0000313" key="5">
    <source>
        <dbReference type="EMBL" id="KEI71418.1"/>
    </source>
</evidence>
<reference evidence="5 6" key="1">
    <citation type="submission" date="2014-06" db="EMBL/GenBank/DDBJ databases">
        <title>Whole Genome Sequences of Three Symbiotic Endozoicomonas Bacteria.</title>
        <authorList>
            <person name="Neave M.J."/>
            <person name="Apprill A."/>
            <person name="Voolstra C.R."/>
        </authorList>
    </citation>
    <scope>NUCLEOTIDE SEQUENCE [LARGE SCALE GENOMIC DNA]</scope>
    <source>
        <strain evidence="5 6">DSM 22380</strain>
    </source>
</reference>
<dbReference type="InterPro" id="IPR057084">
    <property type="entry name" value="Int_N"/>
</dbReference>
<dbReference type="eggNOG" id="COG0582">
    <property type="taxonomic scope" value="Bacteria"/>
</dbReference>
<keyword evidence="3" id="KW-0233">DNA recombination</keyword>
<dbReference type="PROSITE" id="PS51898">
    <property type="entry name" value="TYR_RECOMBINASE"/>
    <property type="match status" value="1"/>
</dbReference>
<keyword evidence="6" id="KW-1185">Reference proteome</keyword>
<dbReference type="InterPro" id="IPR010998">
    <property type="entry name" value="Integrase_recombinase_N"/>
</dbReference>
<evidence type="ECO:0000259" key="4">
    <source>
        <dbReference type="PROSITE" id="PS51898"/>
    </source>
</evidence>
<dbReference type="Gene3D" id="1.10.443.10">
    <property type="entry name" value="Intergrase catalytic core"/>
    <property type="match status" value="1"/>
</dbReference>
<dbReference type="AlphaFoldDB" id="A0A081KB92"/>
<dbReference type="InterPro" id="IPR011010">
    <property type="entry name" value="DNA_brk_join_enz"/>
</dbReference>
<keyword evidence="1" id="KW-0229">DNA integration</keyword>
<comment type="caution">
    <text evidence="5">The sequence shown here is derived from an EMBL/GenBank/DDBJ whole genome shotgun (WGS) entry which is preliminary data.</text>
</comment>